<evidence type="ECO:0000256" key="1">
    <source>
        <dbReference type="PROSITE-ProRule" id="PRU00176"/>
    </source>
</evidence>
<dbReference type="GeneID" id="14873002"/>
<dbReference type="PANTHER" id="PTHR32343:SF10">
    <property type="entry name" value="RNA-BINDING REGION RNP-1 DOMAIN-CONTAINING PROTEIN"/>
    <property type="match status" value="1"/>
</dbReference>
<dbReference type="KEGG" id="dfa:DFA_01399"/>
<feature type="domain" description="RRM" evidence="3">
    <location>
        <begin position="8"/>
        <end position="83"/>
    </location>
</feature>
<proteinExistence type="predicted"/>
<evidence type="ECO:0000256" key="2">
    <source>
        <dbReference type="SAM" id="MobiDB-lite"/>
    </source>
</evidence>
<name>F4PSI3_CACFS</name>
<dbReference type="Pfam" id="PF00076">
    <property type="entry name" value="RRM_1"/>
    <property type="match status" value="1"/>
</dbReference>
<dbReference type="InterPro" id="IPR012677">
    <property type="entry name" value="Nucleotide-bd_a/b_plait_sf"/>
</dbReference>
<accession>F4PSI3</accession>
<dbReference type="GO" id="GO:0003723">
    <property type="term" value="F:RNA binding"/>
    <property type="evidence" value="ECO:0007669"/>
    <property type="project" value="UniProtKB-UniRule"/>
</dbReference>
<dbReference type="InterPro" id="IPR035979">
    <property type="entry name" value="RBD_domain_sf"/>
</dbReference>
<dbReference type="Proteomes" id="UP000007797">
    <property type="component" value="Unassembled WGS sequence"/>
</dbReference>
<dbReference type="EMBL" id="GL883010">
    <property type="protein sequence ID" value="EGG21513.1"/>
    <property type="molecule type" value="Genomic_DNA"/>
</dbReference>
<dbReference type="RefSeq" id="XP_004359363.1">
    <property type="nucleotide sequence ID" value="XM_004359306.1"/>
</dbReference>
<feature type="region of interest" description="Disordered" evidence="2">
    <location>
        <begin position="294"/>
        <end position="321"/>
    </location>
</feature>
<protein>
    <submittedName>
        <fullName evidence="4">RNA-binding region RNP-1 domain-containing protein</fullName>
    </submittedName>
</protein>
<evidence type="ECO:0000313" key="4">
    <source>
        <dbReference type="EMBL" id="EGG21513.1"/>
    </source>
</evidence>
<dbReference type="Gene3D" id="3.30.70.330">
    <property type="match status" value="1"/>
</dbReference>
<organism evidence="4 5">
    <name type="scientific">Cavenderia fasciculata</name>
    <name type="common">Slime mold</name>
    <name type="synonym">Dictyostelium fasciculatum</name>
    <dbReference type="NCBI Taxonomy" id="261658"/>
    <lineage>
        <taxon>Eukaryota</taxon>
        <taxon>Amoebozoa</taxon>
        <taxon>Evosea</taxon>
        <taxon>Eumycetozoa</taxon>
        <taxon>Dictyostelia</taxon>
        <taxon>Acytosteliales</taxon>
        <taxon>Cavenderiaceae</taxon>
        <taxon>Cavenderia</taxon>
    </lineage>
</organism>
<gene>
    <name evidence="4" type="ORF">DFA_01399</name>
</gene>
<dbReference type="PROSITE" id="PS50102">
    <property type="entry name" value="RRM"/>
    <property type="match status" value="1"/>
</dbReference>
<dbReference type="AlphaFoldDB" id="F4PSI3"/>
<keyword evidence="5" id="KW-1185">Reference proteome</keyword>
<dbReference type="InterPro" id="IPR000504">
    <property type="entry name" value="RRM_dom"/>
</dbReference>
<reference evidence="5" key="1">
    <citation type="journal article" date="2011" name="Genome Res.">
        <title>Phylogeny-wide analysis of social amoeba genomes highlights ancient origins for complex intercellular communication.</title>
        <authorList>
            <person name="Heidel A.J."/>
            <person name="Lawal H.M."/>
            <person name="Felder M."/>
            <person name="Schilde C."/>
            <person name="Helps N.R."/>
            <person name="Tunggal B."/>
            <person name="Rivero F."/>
            <person name="John U."/>
            <person name="Schleicher M."/>
            <person name="Eichinger L."/>
            <person name="Platzer M."/>
            <person name="Noegel A.A."/>
            <person name="Schaap P."/>
            <person name="Gloeckner G."/>
        </authorList>
    </citation>
    <scope>NUCLEOTIDE SEQUENCE [LARGE SCALE GENOMIC DNA]</scope>
    <source>
        <strain evidence="5">SH3</strain>
    </source>
</reference>
<keyword evidence="1" id="KW-0694">RNA-binding</keyword>
<dbReference type="OMA" id="HLEMQSE"/>
<evidence type="ECO:0000313" key="5">
    <source>
        <dbReference type="Proteomes" id="UP000007797"/>
    </source>
</evidence>
<sequence>MMNHKELLGVYVTNISLKATQKTVSDFFSFCGKINELSLQVDSTGQGQEAVVVFDSESAAKTALLLTNALIVDKVITVVQYTSNISFANEAPHIEGQDEQQQQQPQVAAVEGQEQLQSQNNVPADERSKTSVVASLIAAGYQLGSETATKARQFDDEHSLSLRIKVGAESAKASVQEFDQKFHISENAAAIKTVVVEKVGENATVVKTVVVEKAKQVDDMFQISDKFKAATDALSLQATSAFAKAQENQTVSSGVSFFSSLSTSIRNVQQSVTTRVQQQVQQISDETKTRIDEIDAEKKQQQPTENDSLLGQRGAEYDDPQQPLQPVVEINHEINNNNNYNNGEI</sequence>
<dbReference type="SUPFAM" id="SSF54928">
    <property type="entry name" value="RNA-binding domain, RBD"/>
    <property type="match status" value="1"/>
</dbReference>
<dbReference type="PANTHER" id="PTHR32343">
    <property type="entry name" value="SERINE/ARGININE-RICH SPLICING FACTOR"/>
    <property type="match status" value="1"/>
</dbReference>
<dbReference type="OrthoDB" id="7763451at2759"/>
<evidence type="ECO:0000259" key="3">
    <source>
        <dbReference type="PROSITE" id="PS50102"/>
    </source>
</evidence>
<dbReference type="SMART" id="SM00360">
    <property type="entry name" value="RRM"/>
    <property type="match status" value="1"/>
</dbReference>